<comment type="caution">
    <text evidence="2">The sequence shown here is derived from an EMBL/GenBank/DDBJ whole genome shotgun (WGS) entry which is preliminary data.</text>
</comment>
<dbReference type="Proteomes" id="UP000299102">
    <property type="component" value="Unassembled WGS sequence"/>
</dbReference>
<evidence type="ECO:0000313" key="3">
    <source>
        <dbReference type="Proteomes" id="UP000299102"/>
    </source>
</evidence>
<dbReference type="EMBL" id="BGZK01000507">
    <property type="protein sequence ID" value="GBP47696.1"/>
    <property type="molecule type" value="Genomic_DNA"/>
</dbReference>
<evidence type="ECO:0000313" key="2">
    <source>
        <dbReference type="EMBL" id="GBP47696.1"/>
    </source>
</evidence>
<protein>
    <submittedName>
        <fullName evidence="2">Uncharacterized protein</fullName>
    </submittedName>
</protein>
<organism evidence="2 3">
    <name type="scientific">Eumeta variegata</name>
    <name type="common">Bagworm moth</name>
    <name type="synonym">Eumeta japonica</name>
    <dbReference type="NCBI Taxonomy" id="151549"/>
    <lineage>
        <taxon>Eukaryota</taxon>
        <taxon>Metazoa</taxon>
        <taxon>Ecdysozoa</taxon>
        <taxon>Arthropoda</taxon>
        <taxon>Hexapoda</taxon>
        <taxon>Insecta</taxon>
        <taxon>Pterygota</taxon>
        <taxon>Neoptera</taxon>
        <taxon>Endopterygota</taxon>
        <taxon>Lepidoptera</taxon>
        <taxon>Glossata</taxon>
        <taxon>Ditrysia</taxon>
        <taxon>Tineoidea</taxon>
        <taxon>Psychidae</taxon>
        <taxon>Oiketicinae</taxon>
        <taxon>Eumeta</taxon>
    </lineage>
</organism>
<feature type="compositionally biased region" description="Polar residues" evidence="1">
    <location>
        <begin position="81"/>
        <end position="99"/>
    </location>
</feature>
<accession>A0A4C1W8J2</accession>
<sequence>MGRLDPSDTALSEYSREVSAKAVAFCPTGAPSRFWRTTFSRRTSVRPRTRTLPCRIMPADRCRFLHARDTSRRRATERTPLFTNTTRGRQKKTLYNPST</sequence>
<keyword evidence="3" id="KW-1185">Reference proteome</keyword>
<reference evidence="2 3" key="1">
    <citation type="journal article" date="2019" name="Commun. Biol.">
        <title>The bagworm genome reveals a unique fibroin gene that provides high tensile strength.</title>
        <authorList>
            <person name="Kono N."/>
            <person name="Nakamura H."/>
            <person name="Ohtoshi R."/>
            <person name="Tomita M."/>
            <person name="Numata K."/>
            <person name="Arakawa K."/>
        </authorList>
    </citation>
    <scope>NUCLEOTIDE SEQUENCE [LARGE SCALE GENOMIC DNA]</scope>
</reference>
<feature type="region of interest" description="Disordered" evidence="1">
    <location>
        <begin position="70"/>
        <end position="99"/>
    </location>
</feature>
<dbReference type="AlphaFoldDB" id="A0A4C1W8J2"/>
<proteinExistence type="predicted"/>
<name>A0A4C1W8J2_EUMVA</name>
<evidence type="ECO:0000256" key="1">
    <source>
        <dbReference type="SAM" id="MobiDB-lite"/>
    </source>
</evidence>
<gene>
    <name evidence="2" type="ORF">EVAR_28099_1</name>
</gene>